<proteinExistence type="predicted"/>
<feature type="domain" description="Ion transport" evidence="20">
    <location>
        <begin position="368"/>
        <end position="527"/>
    </location>
</feature>
<evidence type="ECO:0000256" key="3">
    <source>
        <dbReference type="ARBA" id="ARBA00022475"/>
    </source>
</evidence>
<evidence type="ECO:0000256" key="8">
    <source>
        <dbReference type="ARBA" id="ARBA00022723"/>
    </source>
</evidence>
<evidence type="ECO:0000256" key="12">
    <source>
        <dbReference type="ARBA" id="ARBA00022989"/>
    </source>
</evidence>
<dbReference type="PROSITE" id="PS50088">
    <property type="entry name" value="ANK_REPEAT"/>
    <property type="match status" value="2"/>
</dbReference>
<evidence type="ECO:0000256" key="17">
    <source>
        <dbReference type="ARBA" id="ARBA00036634"/>
    </source>
</evidence>
<keyword evidence="5" id="KW-0109">Calcium transport</keyword>
<feature type="repeat" description="ANK" evidence="18">
    <location>
        <begin position="110"/>
        <end position="142"/>
    </location>
</feature>
<keyword evidence="2" id="KW-0813">Transport</keyword>
<feature type="transmembrane region" description="Helical" evidence="19">
    <location>
        <begin position="465"/>
        <end position="485"/>
    </location>
</feature>
<dbReference type="GO" id="GO:0098703">
    <property type="term" value="P:calcium ion import across plasma membrane"/>
    <property type="evidence" value="ECO:0007669"/>
    <property type="project" value="TreeGrafter"/>
</dbReference>
<feature type="transmembrane region" description="Helical" evidence="19">
    <location>
        <begin position="368"/>
        <end position="387"/>
    </location>
</feature>
<evidence type="ECO:0000256" key="16">
    <source>
        <dbReference type="ARBA" id="ARBA00023303"/>
    </source>
</evidence>
<dbReference type="PROSITE" id="PS50297">
    <property type="entry name" value="ANK_REP_REGION"/>
    <property type="match status" value="2"/>
</dbReference>
<feature type="transmembrane region" description="Helical" evidence="19">
    <location>
        <begin position="394"/>
        <end position="412"/>
    </location>
</feature>
<evidence type="ECO:0000313" key="21">
    <source>
        <dbReference type="Ensembl" id="ENSEBUP00000000336.1"/>
    </source>
</evidence>
<dbReference type="Pfam" id="PF00520">
    <property type="entry name" value="Ion_trans"/>
    <property type="match status" value="1"/>
</dbReference>
<dbReference type="PRINTS" id="PR01415">
    <property type="entry name" value="ANKYRIN"/>
</dbReference>
<comment type="subcellular location">
    <subcellularLocation>
        <location evidence="1">Cell membrane</location>
        <topology evidence="1">Multi-pass membrane protein</topology>
    </subcellularLocation>
</comment>
<dbReference type="InterPro" id="IPR036770">
    <property type="entry name" value="Ankyrin_rpt-contain_sf"/>
</dbReference>
<dbReference type="GO" id="GO:0046872">
    <property type="term" value="F:metal ion binding"/>
    <property type="evidence" value="ECO:0007669"/>
    <property type="project" value="UniProtKB-KW"/>
</dbReference>
<keyword evidence="7 19" id="KW-0812">Transmembrane</keyword>
<keyword evidence="10" id="KW-0106">Calcium</keyword>
<feature type="transmembrane region" description="Helical" evidence="19">
    <location>
        <begin position="327"/>
        <end position="348"/>
    </location>
</feature>
<evidence type="ECO:0000256" key="4">
    <source>
        <dbReference type="ARBA" id="ARBA00022553"/>
    </source>
</evidence>
<evidence type="ECO:0000256" key="1">
    <source>
        <dbReference type="ARBA" id="ARBA00004651"/>
    </source>
</evidence>
<evidence type="ECO:0000256" key="19">
    <source>
        <dbReference type="SAM" id="Phobius"/>
    </source>
</evidence>
<evidence type="ECO:0000256" key="14">
    <source>
        <dbReference type="ARBA" id="ARBA00023065"/>
    </source>
</evidence>
<dbReference type="InterPro" id="IPR024862">
    <property type="entry name" value="TRPV"/>
</dbReference>
<evidence type="ECO:0000256" key="18">
    <source>
        <dbReference type="PROSITE-ProRule" id="PRU00023"/>
    </source>
</evidence>
<evidence type="ECO:0000259" key="20">
    <source>
        <dbReference type="Pfam" id="PF00520"/>
    </source>
</evidence>
<reference evidence="21" key="2">
    <citation type="submission" date="2025-09" db="UniProtKB">
        <authorList>
            <consortium name="Ensembl"/>
        </authorList>
    </citation>
    <scope>IDENTIFICATION</scope>
</reference>
<sequence length="606" mass="69378">LHRLKRRNKMAAMDLPQCKSCINSLNGAWLQFCGAGRMFWKYAHSPAGRMFWRYAHSPAGRINVWFYFLGPFGETALHVAVMYGSISAAKTLMNAMPSLVNEPMIGEHLYGQTAMHIAVLQQNIDMTRLLIEHGADVARPRAFGSYFPRTQEGQPLYGEHILSFAAAMGNEEIVSLLLENGAQVDAQDSNGNTVLHVLALQSEMVQGHICEVYNLIVSHATEDNGTALENITNQEGFTPLKLAAKEGNMVIFKNMVNRRRHVQWTMGHTVTILYDLTEIDSWVDNNSVLDIIIVSSNQKVRHILASTPVKQLVWVKWRSFGRKYFRFWMMLYLWYMTSFTLSCIFRPLKARSGNITDPRDDIIMVEKDLSVICFSCTIFVTLFMRLMNIQGEGVPMAIALVLGWCNTMYFARGFEMLGPFAIMIQKVSMRNLYKHFQLFVCVFVSFYLSFQTLNHENWRPMESFFATWFLSFQLFIGVLEIPLNYSKYTPVIVIVIYIVYMIISFLVMINMLVAVMADTHGHIAKEQDELWNAQVAATTILLERRLPRWLCPRVGNPGLKYGLGEHWFLSKASINKTLNGYREHSFLDTPRVSTSIFLKVCCKLSM</sequence>
<dbReference type="GO" id="GO:0005516">
    <property type="term" value="F:calmodulin binding"/>
    <property type="evidence" value="ECO:0007669"/>
    <property type="project" value="UniProtKB-KW"/>
</dbReference>
<accession>A0A8C4N0J0</accession>
<keyword evidence="6" id="KW-0107">Calcium channel</keyword>
<evidence type="ECO:0000256" key="7">
    <source>
        <dbReference type="ARBA" id="ARBA00022692"/>
    </source>
</evidence>
<keyword evidence="4" id="KW-0597">Phosphoprotein</keyword>
<dbReference type="Pfam" id="PF12796">
    <property type="entry name" value="Ank_2"/>
    <property type="match status" value="2"/>
</dbReference>
<dbReference type="SUPFAM" id="SSF48403">
    <property type="entry name" value="Ankyrin repeat"/>
    <property type="match status" value="1"/>
</dbReference>
<dbReference type="OMA" id="GWEILCH"/>
<feature type="transmembrane region" description="Helical" evidence="19">
    <location>
        <begin position="491"/>
        <end position="515"/>
    </location>
</feature>
<evidence type="ECO:0000256" key="5">
    <source>
        <dbReference type="ARBA" id="ARBA00022568"/>
    </source>
</evidence>
<dbReference type="Gene3D" id="1.25.40.20">
    <property type="entry name" value="Ankyrin repeat-containing domain"/>
    <property type="match status" value="1"/>
</dbReference>
<evidence type="ECO:0000313" key="22">
    <source>
        <dbReference type="Proteomes" id="UP000694388"/>
    </source>
</evidence>
<evidence type="ECO:0000256" key="15">
    <source>
        <dbReference type="ARBA" id="ARBA00023136"/>
    </source>
</evidence>
<keyword evidence="3" id="KW-1003">Cell membrane</keyword>
<reference evidence="21" key="1">
    <citation type="submission" date="2025-08" db="UniProtKB">
        <authorList>
            <consortium name="Ensembl"/>
        </authorList>
    </citation>
    <scope>IDENTIFICATION</scope>
</reference>
<organism evidence="21 22">
    <name type="scientific">Eptatretus burgeri</name>
    <name type="common">Inshore hagfish</name>
    <dbReference type="NCBI Taxonomy" id="7764"/>
    <lineage>
        <taxon>Eukaryota</taxon>
        <taxon>Metazoa</taxon>
        <taxon>Chordata</taxon>
        <taxon>Craniata</taxon>
        <taxon>Vertebrata</taxon>
        <taxon>Cyclostomata</taxon>
        <taxon>Myxini</taxon>
        <taxon>Myxiniformes</taxon>
        <taxon>Myxinidae</taxon>
        <taxon>Eptatretinae</taxon>
        <taxon>Eptatretus</taxon>
    </lineage>
</organism>
<dbReference type="PANTHER" id="PTHR10582:SF25">
    <property type="entry name" value="TRANSIENT RECEPTOR POTENTIAL CATION CHANNEL SUBFAMILY V MEMBER 6"/>
    <property type="match status" value="1"/>
</dbReference>
<dbReference type="Ensembl" id="ENSEBUT00000000630.1">
    <property type="protein sequence ID" value="ENSEBUP00000000336.1"/>
    <property type="gene ID" value="ENSEBUG00000000444.1"/>
</dbReference>
<keyword evidence="22" id="KW-1185">Reference proteome</keyword>
<dbReference type="PANTHER" id="PTHR10582">
    <property type="entry name" value="TRANSIENT RECEPTOR POTENTIAL ION CHANNEL PROTEIN"/>
    <property type="match status" value="1"/>
</dbReference>
<name>A0A8C4N0J0_EPTBU</name>
<dbReference type="AlphaFoldDB" id="A0A8C4N0J0"/>
<keyword evidence="15 19" id="KW-0472">Membrane</keyword>
<dbReference type="InterPro" id="IPR002110">
    <property type="entry name" value="Ankyrin_rpt"/>
</dbReference>
<evidence type="ECO:0000256" key="2">
    <source>
        <dbReference type="ARBA" id="ARBA00022448"/>
    </source>
</evidence>
<dbReference type="InterPro" id="IPR005821">
    <property type="entry name" value="Ion_trans_dom"/>
</dbReference>
<dbReference type="GO" id="GO:0005886">
    <property type="term" value="C:plasma membrane"/>
    <property type="evidence" value="ECO:0007669"/>
    <property type="project" value="UniProtKB-SubCell"/>
</dbReference>
<dbReference type="Proteomes" id="UP000694388">
    <property type="component" value="Unplaced"/>
</dbReference>
<feature type="transmembrane region" description="Helical" evidence="19">
    <location>
        <begin position="432"/>
        <end position="453"/>
    </location>
</feature>
<evidence type="ECO:0000256" key="11">
    <source>
        <dbReference type="ARBA" id="ARBA00022860"/>
    </source>
</evidence>
<keyword evidence="16" id="KW-0407">Ion channel</keyword>
<keyword evidence="14" id="KW-0406">Ion transport</keyword>
<keyword evidence="12 19" id="KW-1133">Transmembrane helix</keyword>
<keyword evidence="11" id="KW-0112">Calmodulin-binding</keyword>
<evidence type="ECO:0000256" key="6">
    <source>
        <dbReference type="ARBA" id="ARBA00022673"/>
    </source>
</evidence>
<dbReference type="InterPro" id="IPR008344">
    <property type="entry name" value="TRPV5/TRPV6"/>
</dbReference>
<dbReference type="GO" id="GO:0005262">
    <property type="term" value="F:calcium channel activity"/>
    <property type="evidence" value="ECO:0007669"/>
    <property type="project" value="UniProtKB-KW"/>
</dbReference>
<keyword evidence="13 18" id="KW-0040">ANK repeat</keyword>
<feature type="repeat" description="ANK" evidence="18">
    <location>
        <begin position="157"/>
        <end position="189"/>
    </location>
</feature>
<dbReference type="SMART" id="SM00248">
    <property type="entry name" value="ANK"/>
    <property type="match status" value="4"/>
</dbReference>
<evidence type="ECO:0000256" key="10">
    <source>
        <dbReference type="ARBA" id="ARBA00022837"/>
    </source>
</evidence>
<keyword evidence="9" id="KW-0677">Repeat</keyword>
<dbReference type="GeneTree" id="ENSGT00940000156687"/>
<protein>
    <recommendedName>
        <fullName evidence="20">Ion transport domain-containing protein</fullName>
    </recommendedName>
</protein>
<evidence type="ECO:0000256" key="9">
    <source>
        <dbReference type="ARBA" id="ARBA00022737"/>
    </source>
</evidence>
<keyword evidence="8" id="KW-0479">Metal-binding</keyword>
<evidence type="ECO:0000256" key="13">
    <source>
        <dbReference type="ARBA" id="ARBA00023043"/>
    </source>
</evidence>
<comment type="catalytic activity">
    <reaction evidence="17">
        <text>Ca(2+)(in) = Ca(2+)(out)</text>
        <dbReference type="Rhea" id="RHEA:29671"/>
        <dbReference type="ChEBI" id="CHEBI:29108"/>
    </reaction>
</comment>
<dbReference type="PRINTS" id="PR01765">
    <property type="entry name" value="ECACCHANNEL"/>
</dbReference>